<comment type="caution">
    <text evidence="1">The sequence shown here is derived from an EMBL/GenBank/DDBJ whole genome shotgun (WGS) entry which is preliminary data.</text>
</comment>
<dbReference type="GO" id="GO:0034196">
    <property type="term" value="P:acylglycerol transport"/>
    <property type="evidence" value="ECO:0007669"/>
    <property type="project" value="InterPro"/>
</dbReference>
<dbReference type="GO" id="GO:0009941">
    <property type="term" value="C:chloroplast envelope"/>
    <property type="evidence" value="ECO:0007669"/>
    <property type="project" value="TreeGrafter"/>
</dbReference>
<evidence type="ECO:0000313" key="2">
    <source>
        <dbReference type="Proteomes" id="UP001206925"/>
    </source>
</evidence>
<name>A0AAD5C063_AMBAR</name>
<protein>
    <recommendedName>
        <fullName evidence="3">Protein TRIGALACTOSYLDIACYLGLYCEROL 4, chloroplastic</fullName>
    </recommendedName>
</protein>
<sequence length="514" mass="57248">MAIIYTEEDQEITLLAHLLCPSLPRDTTSVLEEGRKQLRMRKLKWVRDNDGVWDLDVSTPATLNGVARPVPGDGVLGLSRGIRLSRPKQVDFFQRFMFMPFITSYSLHTPHPHPHPPGFSLQRVFSFALDRWFGTVLGQFNIQKFASNIKKNGFRQPTPQSPWLKSIAKHLSDDKSLYAIDFCSEFYLTPDDTLLLSLESYAYDDYKTPRKKAFPRHNLTLETASPGLFVDKDGTFWDVPLTMAIDLASVCSSDSGPSYHICINRNAGPPKTIGTQQNDAMVASLQPGLSATSAFSFRNSIDIWRSGAPKLKMVQPYDIFLSNPHISATGIIGGVMTACFGDNSVRASRGDVMNGSCSKVFGLCVRRGNCAVLADSFATVSLSAQHGTFQKKFLDLTRFQAVLDFPSGSTFFSGAASLAKDVYNSRAPNPQAIQEICPDTTLSFQQQLYGPFSFRVDSGVELDFKKHDSDRFLKVKDPVFAVEYALQVLGSAKAVAWYSPKQQEFMMELRFLET</sequence>
<gene>
    <name evidence="1" type="ORF">M8C21_013429</name>
</gene>
<organism evidence="1 2">
    <name type="scientific">Ambrosia artemisiifolia</name>
    <name type="common">Common ragweed</name>
    <dbReference type="NCBI Taxonomy" id="4212"/>
    <lineage>
        <taxon>Eukaryota</taxon>
        <taxon>Viridiplantae</taxon>
        <taxon>Streptophyta</taxon>
        <taxon>Embryophyta</taxon>
        <taxon>Tracheophyta</taxon>
        <taxon>Spermatophyta</taxon>
        <taxon>Magnoliopsida</taxon>
        <taxon>eudicotyledons</taxon>
        <taxon>Gunneridae</taxon>
        <taxon>Pentapetalae</taxon>
        <taxon>asterids</taxon>
        <taxon>campanulids</taxon>
        <taxon>Asterales</taxon>
        <taxon>Asteraceae</taxon>
        <taxon>Asteroideae</taxon>
        <taxon>Heliantheae alliance</taxon>
        <taxon>Heliantheae</taxon>
        <taxon>Ambrosia</taxon>
    </lineage>
</organism>
<accession>A0AAD5C063</accession>
<dbReference type="GO" id="GO:1990052">
    <property type="term" value="P:ER to chloroplast lipid transport"/>
    <property type="evidence" value="ECO:0007669"/>
    <property type="project" value="InterPro"/>
</dbReference>
<evidence type="ECO:0000313" key="1">
    <source>
        <dbReference type="EMBL" id="KAI7732712.1"/>
    </source>
</evidence>
<dbReference type="Proteomes" id="UP001206925">
    <property type="component" value="Unassembled WGS sequence"/>
</dbReference>
<dbReference type="PANTHER" id="PTHR34954">
    <property type="entry name" value="EXPRESSED PROTEIN"/>
    <property type="match status" value="1"/>
</dbReference>
<keyword evidence="2" id="KW-1185">Reference proteome</keyword>
<dbReference type="PANTHER" id="PTHR34954:SF4">
    <property type="entry name" value="PROTEIN TRIGALACTOSYLDIACYLGLYCEROL 4, CHLOROPLASTIC"/>
    <property type="match status" value="1"/>
</dbReference>
<dbReference type="EMBL" id="JAMZMK010010176">
    <property type="protein sequence ID" value="KAI7732712.1"/>
    <property type="molecule type" value="Genomic_DNA"/>
</dbReference>
<dbReference type="GO" id="GO:0070300">
    <property type="term" value="F:phosphatidic acid binding"/>
    <property type="evidence" value="ECO:0007669"/>
    <property type="project" value="InterPro"/>
</dbReference>
<reference evidence="1" key="1">
    <citation type="submission" date="2022-06" db="EMBL/GenBank/DDBJ databases">
        <title>Uncovering the hologenomic basis of an extraordinary plant invasion.</title>
        <authorList>
            <person name="Bieker V.C."/>
            <person name="Martin M.D."/>
            <person name="Gilbert T."/>
            <person name="Hodgins K."/>
            <person name="Battlay P."/>
            <person name="Petersen B."/>
            <person name="Wilson J."/>
        </authorList>
    </citation>
    <scope>NUCLEOTIDE SEQUENCE</scope>
    <source>
        <strain evidence="1">AA19_3_7</strain>
        <tissue evidence="1">Leaf</tissue>
    </source>
</reference>
<dbReference type="InterPro" id="IPR044160">
    <property type="entry name" value="TGD4-like"/>
</dbReference>
<proteinExistence type="predicted"/>
<dbReference type="AlphaFoldDB" id="A0AAD5C063"/>
<evidence type="ECO:0008006" key="3">
    <source>
        <dbReference type="Google" id="ProtNLM"/>
    </source>
</evidence>